<evidence type="ECO:0000256" key="1">
    <source>
        <dbReference type="SAM" id="Phobius"/>
    </source>
</evidence>
<dbReference type="Gene3D" id="1.10.287.4300">
    <property type="entry name" value="Stage III sporulation protein AH-like"/>
    <property type="match status" value="1"/>
</dbReference>
<gene>
    <name evidence="2" type="ORF">KDK92_23735</name>
</gene>
<evidence type="ECO:0000313" key="2">
    <source>
        <dbReference type="EMBL" id="MCM1992740.1"/>
    </source>
</evidence>
<dbReference type="EMBL" id="JAGSOJ010000007">
    <property type="protein sequence ID" value="MCM1992740.1"/>
    <property type="molecule type" value="Genomic_DNA"/>
</dbReference>
<evidence type="ECO:0000313" key="3">
    <source>
        <dbReference type="Proteomes" id="UP001056429"/>
    </source>
</evidence>
<dbReference type="Pfam" id="PF12685">
    <property type="entry name" value="SpoIIIAH"/>
    <property type="match status" value="1"/>
</dbReference>
<sequence>MDRKQAGILVSLLVLIVIIGVASWRLNGDLPELNSPVGSIGVQQSEDDTDDFIKDIIKRDNTSAANMQILQNLIDDESTPEEERATALALQIRMVEQLEKEQSLERELKAKGYENVLCLVAEDFNNIKVYVKEEEELSSEQLAQIRSIVVSQTSIREVEISRK</sequence>
<comment type="caution">
    <text evidence="2">The sequence shown here is derived from an EMBL/GenBank/DDBJ whole genome shotgun (WGS) entry which is preliminary data.</text>
</comment>
<keyword evidence="3" id="KW-1185">Reference proteome</keyword>
<name>A0A9J6P9E9_9CLOT</name>
<protein>
    <submittedName>
        <fullName evidence="2">SpoIIIAH-like family protein</fullName>
    </submittedName>
</protein>
<keyword evidence="1" id="KW-0812">Transmembrane</keyword>
<proteinExistence type="predicted"/>
<dbReference type="InterPro" id="IPR038503">
    <property type="entry name" value="SpoIIIAH_sf"/>
</dbReference>
<organism evidence="2 3">
    <name type="scientific">Oceanirhabdus seepicola</name>
    <dbReference type="NCBI Taxonomy" id="2828781"/>
    <lineage>
        <taxon>Bacteria</taxon>
        <taxon>Bacillati</taxon>
        <taxon>Bacillota</taxon>
        <taxon>Clostridia</taxon>
        <taxon>Eubacteriales</taxon>
        <taxon>Clostridiaceae</taxon>
        <taxon>Oceanirhabdus</taxon>
    </lineage>
</organism>
<feature type="transmembrane region" description="Helical" evidence="1">
    <location>
        <begin position="7"/>
        <end position="26"/>
    </location>
</feature>
<keyword evidence="1" id="KW-0472">Membrane</keyword>
<dbReference type="Proteomes" id="UP001056429">
    <property type="component" value="Unassembled WGS sequence"/>
</dbReference>
<accession>A0A9J6P9E9</accession>
<keyword evidence="1" id="KW-1133">Transmembrane helix</keyword>
<reference evidence="2" key="2">
    <citation type="submission" date="2021-04" db="EMBL/GenBank/DDBJ databases">
        <authorList>
            <person name="Dong X."/>
        </authorList>
    </citation>
    <scope>NUCLEOTIDE SEQUENCE</scope>
    <source>
        <strain evidence="2">ZWT</strain>
    </source>
</reference>
<reference evidence="2" key="1">
    <citation type="journal article" date="2021" name="mSystems">
        <title>Bacteria and Archaea Synergistically Convert Glycine Betaine to Biogenic Methane in the Formosa Cold Seep of the South China Sea.</title>
        <authorList>
            <person name="Li L."/>
            <person name="Zhang W."/>
            <person name="Zhang S."/>
            <person name="Song L."/>
            <person name="Sun Q."/>
            <person name="Zhang H."/>
            <person name="Xiang H."/>
            <person name="Dong X."/>
        </authorList>
    </citation>
    <scope>NUCLEOTIDE SEQUENCE</scope>
    <source>
        <strain evidence="2">ZWT</strain>
    </source>
</reference>
<dbReference type="InterPro" id="IPR024232">
    <property type="entry name" value="SpoIIIAH"/>
</dbReference>
<dbReference type="RefSeq" id="WP_250861911.1">
    <property type="nucleotide sequence ID" value="NZ_JAGSOJ010000007.1"/>
</dbReference>
<dbReference type="AlphaFoldDB" id="A0A9J6P9E9"/>